<evidence type="ECO:0000256" key="2">
    <source>
        <dbReference type="ARBA" id="ARBA00022679"/>
    </source>
</evidence>
<dbReference type="InterPro" id="IPR050800">
    <property type="entry name" value="ARTD/PARP"/>
</dbReference>
<keyword evidence="1 5" id="KW-0328">Glycosyltransferase</keyword>
<dbReference type="PANTHER" id="PTHR10459">
    <property type="entry name" value="DNA LIGASE"/>
    <property type="match status" value="1"/>
</dbReference>
<dbReference type="AlphaFoldDB" id="A0A7J6PFM5"/>
<dbReference type="EC" id="2.4.2.-" evidence="5"/>
<dbReference type="OrthoDB" id="2017365at2759"/>
<dbReference type="Pfam" id="PF00644">
    <property type="entry name" value="PARP"/>
    <property type="match status" value="1"/>
</dbReference>
<dbReference type="PANTHER" id="PTHR10459:SF60">
    <property type="entry name" value="POLY [ADP-RIBOSE] POLYMERASE 2"/>
    <property type="match status" value="1"/>
</dbReference>
<name>A0A7J6PFM5_PEROL</name>
<evidence type="ECO:0000256" key="4">
    <source>
        <dbReference type="ARBA" id="ARBA00033987"/>
    </source>
</evidence>
<proteinExistence type="predicted"/>
<dbReference type="InterPro" id="IPR012317">
    <property type="entry name" value="Poly(ADP-ribose)pol_cat_dom"/>
</dbReference>
<dbReference type="Gene3D" id="3.90.228.10">
    <property type="match status" value="1"/>
</dbReference>
<reference evidence="7 8" key="1">
    <citation type="submission" date="2020-04" db="EMBL/GenBank/DDBJ databases">
        <title>Perkinsus olseni comparative genomics.</title>
        <authorList>
            <person name="Bogema D.R."/>
        </authorList>
    </citation>
    <scope>NUCLEOTIDE SEQUENCE [LARGE SCALE GENOMIC DNA]</scope>
    <source>
        <strain evidence="7">00978-12</strain>
    </source>
</reference>
<evidence type="ECO:0000313" key="8">
    <source>
        <dbReference type="Proteomes" id="UP000541610"/>
    </source>
</evidence>
<keyword evidence="3 5" id="KW-0520">NAD</keyword>
<dbReference type="GO" id="GO:1990404">
    <property type="term" value="F:NAD+-protein mono-ADP-ribosyltransferase activity"/>
    <property type="evidence" value="ECO:0007669"/>
    <property type="project" value="TreeGrafter"/>
</dbReference>
<dbReference type="EMBL" id="JABANP010000026">
    <property type="protein sequence ID" value="KAF4694909.1"/>
    <property type="molecule type" value="Genomic_DNA"/>
</dbReference>
<organism evidence="7 8">
    <name type="scientific">Perkinsus olseni</name>
    <name type="common">Perkinsus atlanticus</name>
    <dbReference type="NCBI Taxonomy" id="32597"/>
    <lineage>
        <taxon>Eukaryota</taxon>
        <taxon>Sar</taxon>
        <taxon>Alveolata</taxon>
        <taxon>Perkinsozoa</taxon>
        <taxon>Perkinsea</taxon>
        <taxon>Perkinsida</taxon>
        <taxon>Perkinsidae</taxon>
        <taxon>Perkinsus</taxon>
    </lineage>
</organism>
<protein>
    <recommendedName>
        <fullName evidence="5">Poly [ADP-ribose] polymerase</fullName>
        <shortName evidence="5">PARP</shortName>
        <ecNumber evidence="5">2.4.2.-</ecNumber>
    </recommendedName>
</protein>
<evidence type="ECO:0000259" key="6">
    <source>
        <dbReference type="PROSITE" id="PS51059"/>
    </source>
</evidence>
<gene>
    <name evidence="7" type="primary">PME-1_2</name>
    <name evidence="7" type="ORF">FOZ60_006430</name>
</gene>
<dbReference type="PROSITE" id="PS51059">
    <property type="entry name" value="PARP_CATALYTIC"/>
    <property type="match status" value="1"/>
</dbReference>
<evidence type="ECO:0000256" key="5">
    <source>
        <dbReference type="RuleBase" id="RU362114"/>
    </source>
</evidence>
<comment type="caution">
    <text evidence="7">The sequence shown here is derived from an EMBL/GenBank/DDBJ whole genome shotgun (WGS) entry which is preliminary data.</text>
</comment>
<dbReference type="GO" id="GO:0003950">
    <property type="term" value="F:NAD+ poly-ADP-ribosyltransferase activity"/>
    <property type="evidence" value="ECO:0007669"/>
    <property type="project" value="UniProtKB-UniRule"/>
</dbReference>
<evidence type="ECO:0000256" key="1">
    <source>
        <dbReference type="ARBA" id="ARBA00022676"/>
    </source>
</evidence>
<dbReference type="SUPFAM" id="SSF56399">
    <property type="entry name" value="ADP-ribosylation"/>
    <property type="match status" value="1"/>
</dbReference>
<dbReference type="GO" id="GO:0005730">
    <property type="term" value="C:nucleolus"/>
    <property type="evidence" value="ECO:0007669"/>
    <property type="project" value="TreeGrafter"/>
</dbReference>
<evidence type="ECO:0000256" key="3">
    <source>
        <dbReference type="ARBA" id="ARBA00023027"/>
    </source>
</evidence>
<accession>A0A7J6PFM5</accession>
<dbReference type="GO" id="GO:0006302">
    <property type="term" value="P:double-strand break repair"/>
    <property type="evidence" value="ECO:0007669"/>
    <property type="project" value="TreeGrafter"/>
</dbReference>
<dbReference type="Proteomes" id="UP000541610">
    <property type="component" value="Unassembled WGS sequence"/>
</dbReference>
<evidence type="ECO:0000313" key="7">
    <source>
        <dbReference type="EMBL" id="KAF4694909.1"/>
    </source>
</evidence>
<dbReference type="GO" id="GO:0070212">
    <property type="term" value="P:protein poly-ADP-ribosylation"/>
    <property type="evidence" value="ECO:0007669"/>
    <property type="project" value="TreeGrafter"/>
</dbReference>
<sequence>MFGKGVYFADMVTKSANYCFASLSGDTGLLMLCEVALGKIEALFVYSADQEKPPQGFQGKKLPKSYRSTKGIGGTCPDPAENYVTPDGCVVPRGKPVNNPAYKANGSLLYNEYVVYDVSQLLYSIRRRRAAVLLVPASRVCMLIPLIHSEHEVFHGHTSDQSTNHDVGSSFLKAPKLHHRKLRLKRWRRSKWHKHHGGWPYETGRDVFYTIPSGPGGGPGGTLLTDNFAYLSPPLMKVPLNLAPFATRMAQCGMEDALALELSCAGVAPNPTRRLQSLFALVSGFI</sequence>
<comment type="catalytic activity">
    <reaction evidence="4">
        <text>NAD(+) + (ADP-D-ribosyl)n-acceptor = nicotinamide + (ADP-D-ribosyl)n+1-acceptor + H(+).</text>
        <dbReference type="EC" id="2.4.2.30"/>
    </reaction>
</comment>
<keyword evidence="2 5" id="KW-0808">Transferase</keyword>
<feature type="domain" description="PARP catalytic" evidence="6">
    <location>
        <begin position="1"/>
        <end position="136"/>
    </location>
</feature>